<gene>
    <name evidence="10" type="ORF">SKAU_G00260660</name>
</gene>
<sequence>MMKTRPLCPRCRMKWPLWLFLAVLLSALDPEHFVNGALESVRALSTSEDCPPVDITKNVALDCYDIEDEGEHHISIFMKKQRGLMTKVTTKCIRHDKFIHGDFKPLEDIGGFLLRNISCILTTELSCTWSALNSPPDAHYSVALCQKTSTICHCVKRDGRVIGCHGNIEIKEDLTVHINVSSENFWYIHSLMYDPESIVKLSPPQNISASIISGALHMKWEPPIAIRDKCLLFQFRIHTGDEPRNLTGSLREHIEHNVDVSKSHFVQMRVTKTSNCVVGLTIIWSDWSPVVEVAASEKPYDLNAVVIASIALGIPMTLLTVLLVCRCQSLMDKLCPIPSPSIKVQQLLEKDDFMEVLPAKSTSEEITEVSFVGNDKCAKI</sequence>
<evidence type="ECO:0000256" key="9">
    <source>
        <dbReference type="SAM" id="SignalP"/>
    </source>
</evidence>
<dbReference type="EMBL" id="JAINUF010000009">
    <property type="protein sequence ID" value="KAJ8350936.1"/>
    <property type="molecule type" value="Genomic_DNA"/>
</dbReference>
<dbReference type="OrthoDB" id="9835959at2759"/>
<comment type="caution">
    <text evidence="10">The sequence shown here is derived from an EMBL/GenBank/DDBJ whole genome shotgun (WGS) entry which is preliminary data.</text>
</comment>
<reference evidence="10" key="1">
    <citation type="journal article" date="2023" name="Science">
        <title>Genome structures resolve the early diversification of teleost fishes.</title>
        <authorList>
            <person name="Parey E."/>
            <person name="Louis A."/>
            <person name="Montfort J."/>
            <person name="Bouchez O."/>
            <person name="Roques C."/>
            <person name="Iampietro C."/>
            <person name="Lluch J."/>
            <person name="Castinel A."/>
            <person name="Donnadieu C."/>
            <person name="Desvignes T."/>
            <person name="Floi Bucao C."/>
            <person name="Jouanno E."/>
            <person name="Wen M."/>
            <person name="Mejri S."/>
            <person name="Dirks R."/>
            <person name="Jansen H."/>
            <person name="Henkel C."/>
            <person name="Chen W.J."/>
            <person name="Zahm M."/>
            <person name="Cabau C."/>
            <person name="Klopp C."/>
            <person name="Thompson A.W."/>
            <person name="Robinson-Rechavi M."/>
            <person name="Braasch I."/>
            <person name="Lecointre G."/>
            <person name="Bobe J."/>
            <person name="Postlethwait J.H."/>
            <person name="Berthelot C."/>
            <person name="Roest Crollius H."/>
            <person name="Guiguen Y."/>
        </authorList>
    </citation>
    <scope>NUCLEOTIDE SEQUENCE</scope>
    <source>
        <strain evidence="10">WJC10195</strain>
    </source>
</reference>
<comment type="subcellular location">
    <subcellularLocation>
        <location evidence="1">Membrane</location>
        <topology evidence="1">Single-pass type I membrane protein</topology>
    </subcellularLocation>
</comment>
<evidence type="ECO:0000256" key="6">
    <source>
        <dbReference type="ARBA" id="ARBA00023170"/>
    </source>
</evidence>
<dbReference type="GO" id="GO:0004896">
    <property type="term" value="F:cytokine receptor activity"/>
    <property type="evidence" value="ECO:0007669"/>
    <property type="project" value="TreeGrafter"/>
</dbReference>
<dbReference type="Gene3D" id="2.60.40.10">
    <property type="entry name" value="Immunoglobulins"/>
    <property type="match status" value="1"/>
</dbReference>
<evidence type="ECO:0000256" key="1">
    <source>
        <dbReference type="ARBA" id="ARBA00004479"/>
    </source>
</evidence>
<feature type="chain" id="PRO_5040208820" evidence="9">
    <location>
        <begin position="28"/>
        <end position="380"/>
    </location>
</feature>
<evidence type="ECO:0000256" key="3">
    <source>
        <dbReference type="ARBA" id="ARBA00022729"/>
    </source>
</evidence>
<evidence type="ECO:0000313" key="10">
    <source>
        <dbReference type="EMBL" id="KAJ8350936.1"/>
    </source>
</evidence>
<feature type="signal peptide" evidence="9">
    <location>
        <begin position="1"/>
        <end position="27"/>
    </location>
</feature>
<feature type="transmembrane region" description="Helical" evidence="8">
    <location>
        <begin position="304"/>
        <end position="324"/>
    </location>
</feature>
<evidence type="ECO:0000256" key="5">
    <source>
        <dbReference type="ARBA" id="ARBA00023136"/>
    </source>
</evidence>
<keyword evidence="7" id="KW-0325">Glycoprotein</keyword>
<keyword evidence="6" id="KW-0675">Receptor</keyword>
<keyword evidence="2 8" id="KW-0812">Transmembrane</keyword>
<name>A0A9Q1F4W4_SYNKA</name>
<evidence type="ECO:0000313" key="11">
    <source>
        <dbReference type="Proteomes" id="UP001152622"/>
    </source>
</evidence>
<dbReference type="Proteomes" id="UP001152622">
    <property type="component" value="Chromosome 9"/>
</dbReference>
<dbReference type="PANTHER" id="PTHR23037:SF46">
    <property type="entry name" value="INTERLEUKIN 5 RECEPTOR SUBUNIT ALPHA"/>
    <property type="match status" value="1"/>
</dbReference>
<keyword evidence="5 8" id="KW-0472">Membrane</keyword>
<dbReference type="PANTHER" id="PTHR23037">
    <property type="entry name" value="CYTOKINE RECEPTOR"/>
    <property type="match status" value="1"/>
</dbReference>
<organism evidence="10 11">
    <name type="scientific">Synaphobranchus kaupii</name>
    <name type="common">Kaup's arrowtooth eel</name>
    <dbReference type="NCBI Taxonomy" id="118154"/>
    <lineage>
        <taxon>Eukaryota</taxon>
        <taxon>Metazoa</taxon>
        <taxon>Chordata</taxon>
        <taxon>Craniata</taxon>
        <taxon>Vertebrata</taxon>
        <taxon>Euteleostomi</taxon>
        <taxon>Actinopterygii</taxon>
        <taxon>Neopterygii</taxon>
        <taxon>Teleostei</taxon>
        <taxon>Anguilliformes</taxon>
        <taxon>Synaphobranchidae</taxon>
        <taxon>Synaphobranchus</taxon>
    </lineage>
</organism>
<keyword evidence="3 9" id="KW-0732">Signal</keyword>
<evidence type="ECO:0000256" key="8">
    <source>
        <dbReference type="SAM" id="Phobius"/>
    </source>
</evidence>
<keyword evidence="4 8" id="KW-1133">Transmembrane helix</keyword>
<accession>A0A9Q1F4W4</accession>
<dbReference type="InterPro" id="IPR036116">
    <property type="entry name" value="FN3_sf"/>
</dbReference>
<proteinExistence type="predicted"/>
<keyword evidence="11" id="KW-1185">Reference proteome</keyword>
<evidence type="ECO:0000256" key="4">
    <source>
        <dbReference type="ARBA" id="ARBA00022989"/>
    </source>
</evidence>
<evidence type="ECO:0000256" key="2">
    <source>
        <dbReference type="ARBA" id="ARBA00022692"/>
    </source>
</evidence>
<evidence type="ECO:0000256" key="7">
    <source>
        <dbReference type="ARBA" id="ARBA00023180"/>
    </source>
</evidence>
<dbReference type="SUPFAM" id="SSF49265">
    <property type="entry name" value="Fibronectin type III"/>
    <property type="match status" value="1"/>
</dbReference>
<protein>
    <submittedName>
        <fullName evidence="10">Uncharacterized protein</fullName>
    </submittedName>
</protein>
<dbReference type="GO" id="GO:0009897">
    <property type="term" value="C:external side of plasma membrane"/>
    <property type="evidence" value="ECO:0007669"/>
    <property type="project" value="TreeGrafter"/>
</dbReference>
<dbReference type="InterPro" id="IPR013783">
    <property type="entry name" value="Ig-like_fold"/>
</dbReference>
<dbReference type="AlphaFoldDB" id="A0A9Q1F4W4"/>